<dbReference type="Proteomes" id="UP000694501">
    <property type="component" value="Unassembled WGS sequence"/>
</dbReference>
<protein>
    <submittedName>
        <fullName evidence="2">Uncharacterized protein</fullName>
    </submittedName>
</protein>
<dbReference type="RefSeq" id="WP_211039962.1">
    <property type="nucleotide sequence ID" value="NZ_JAELVF020000001.1"/>
</dbReference>
<organism evidence="2 3">
    <name type="scientific">Streptomyces tardus</name>
    <dbReference type="NCBI Taxonomy" id="2780544"/>
    <lineage>
        <taxon>Bacteria</taxon>
        <taxon>Bacillati</taxon>
        <taxon>Actinomycetota</taxon>
        <taxon>Actinomycetes</taxon>
        <taxon>Kitasatosporales</taxon>
        <taxon>Streptomycetaceae</taxon>
        <taxon>Streptomyces</taxon>
    </lineage>
</organism>
<dbReference type="EMBL" id="JAELVF020000001">
    <property type="protein sequence ID" value="MBU7599911.1"/>
    <property type="molecule type" value="Genomic_DNA"/>
</dbReference>
<sequence length="46" mass="5236">MSRHSREPLFVYWRFGGGWIVNHRNPLGLAFIIALACGLLLLLITL</sequence>
<comment type="caution">
    <text evidence="2">The sequence shown here is derived from an EMBL/GenBank/DDBJ whole genome shotgun (WGS) entry which is preliminary data.</text>
</comment>
<name>A0A949JRH3_9ACTN</name>
<accession>A0A949JRH3</accession>
<keyword evidence="1" id="KW-0472">Membrane</keyword>
<dbReference type="AlphaFoldDB" id="A0A949JRH3"/>
<feature type="transmembrane region" description="Helical" evidence="1">
    <location>
        <begin position="27"/>
        <end position="45"/>
    </location>
</feature>
<keyword evidence="3" id="KW-1185">Reference proteome</keyword>
<keyword evidence="1" id="KW-1133">Transmembrane helix</keyword>
<evidence type="ECO:0000313" key="3">
    <source>
        <dbReference type="Proteomes" id="UP000694501"/>
    </source>
</evidence>
<gene>
    <name evidence="2" type="ORF">JGS22_020325</name>
</gene>
<evidence type="ECO:0000256" key="1">
    <source>
        <dbReference type="SAM" id="Phobius"/>
    </source>
</evidence>
<proteinExistence type="predicted"/>
<keyword evidence="1" id="KW-0812">Transmembrane</keyword>
<reference evidence="2" key="1">
    <citation type="submission" date="2021-06" db="EMBL/GenBank/DDBJ databases">
        <title>Sequencing of actinobacteria type strains.</title>
        <authorList>
            <person name="Nguyen G.-S."/>
            <person name="Wentzel A."/>
        </authorList>
    </citation>
    <scope>NUCLEOTIDE SEQUENCE</scope>
    <source>
        <strain evidence="2">P38-E01</strain>
    </source>
</reference>
<evidence type="ECO:0000313" key="2">
    <source>
        <dbReference type="EMBL" id="MBU7599911.1"/>
    </source>
</evidence>